<dbReference type="InterPro" id="IPR050924">
    <property type="entry name" value="Peroxiredoxin_BCP/PrxQ"/>
</dbReference>
<evidence type="ECO:0000256" key="10">
    <source>
        <dbReference type="ARBA" id="ARBA00042639"/>
    </source>
</evidence>
<keyword evidence="4" id="KW-0049">Antioxidant</keyword>
<evidence type="ECO:0000256" key="11">
    <source>
        <dbReference type="ARBA" id="ARBA00049091"/>
    </source>
</evidence>
<comment type="caution">
    <text evidence="13">The sequence shown here is derived from an EMBL/GenBank/DDBJ whole genome shotgun (WGS) entry which is preliminary data.</text>
</comment>
<evidence type="ECO:0000256" key="1">
    <source>
        <dbReference type="ARBA" id="ARBA00003330"/>
    </source>
</evidence>
<dbReference type="Proteomes" id="UP001273505">
    <property type="component" value="Unassembled WGS sequence"/>
</dbReference>
<dbReference type="SUPFAM" id="SSF52833">
    <property type="entry name" value="Thioredoxin-like"/>
    <property type="match status" value="1"/>
</dbReference>
<dbReference type="InterPro" id="IPR000866">
    <property type="entry name" value="AhpC/TSA"/>
</dbReference>
<evidence type="ECO:0000256" key="3">
    <source>
        <dbReference type="ARBA" id="ARBA00022559"/>
    </source>
</evidence>
<gene>
    <name evidence="13" type="ORF">SCD92_17370</name>
</gene>
<dbReference type="Gene3D" id="3.40.30.10">
    <property type="entry name" value="Glutaredoxin"/>
    <property type="match status" value="1"/>
</dbReference>
<keyword evidence="7" id="KW-0676">Redox-active center</keyword>
<evidence type="ECO:0000313" key="13">
    <source>
        <dbReference type="EMBL" id="MDX6851152.1"/>
    </source>
</evidence>
<evidence type="ECO:0000313" key="14">
    <source>
        <dbReference type="Proteomes" id="UP001273505"/>
    </source>
</evidence>
<accession>A0ABU4S250</accession>
<evidence type="ECO:0000256" key="4">
    <source>
        <dbReference type="ARBA" id="ARBA00022862"/>
    </source>
</evidence>
<evidence type="ECO:0000256" key="2">
    <source>
        <dbReference type="ARBA" id="ARBA00013017"/>
    </source>
</evidence>
<dbReference type="EC" id="1.11.1.24" evidence="2"/>
<keyword evidence="14" id="KW-1185">Reference proteome</keyword>
<comment type="similarity">
    <text evidence="9">Belongs to the peroxiredoxin family. BCP/PrxQ subfamily.</text>
</comment>
<evidence type="ECO:0000256" key="7">
    <source>
        <dbReference type="ARBA" id="ARBA00023284"/>
    </source>
</evidence>
<keyword evidence="3" id="KW-0575">Peroxidase</keyword>
<evidence type="ECO:0000256" key="8">
    <source>
        <dbReference type="ARBA" id="ARBA00032824"/>
    </source>
</evidence>
<keyword evidence="6" id="KW-1015">Disulfide bond</keyword>
<name>A0ABU4S250_9GAMM</name>
<feature type="domain" description="Thioredoxin" evidence="12">
    <location>
        <begin position="4"/>
        <end position="178"/>
    </location>
</feature>
<dbReference type="EMBL" id="JAXAFO010000041">
    <property type="protein sequence ID" value="MDX6851152.1"/>
    <property type="molecule type" value="Genomic_DNA"/>
</dbReference>
<dbReference type="RefSeq" id="WP_302722081.1">
    <property type="nucleotide sequence ID" value="NZ_JAULRU010000428.1"/>
</dbReference>
<sequence length="178" mass="20226">MPTLETGDTAPTFVTQDIFDNTLSLDALKGQKVMLSFYRYASCPLCNLRIHELIDRWPQFEGKLCLIGVFQSPKQSMLRYVGKQDAPFALVADPAKQLYRNYGLEPRVGALLKMLLKPQQVLRAFRQGFWPGKIDASLHTVPADFLIDENGRIHTAYYGKDIGDHLPLETVLNFIREP</sequence>
<dbReference type="PROSITE" id="PS51352">
    <property type="entry name" value="THIOREDOXIN_2"/>
    <property type="match status" value="1"/>
</dbReference>
<reference evidence="13 14" key="1">
    <citation type="submission" date="2023-11" db="EMBL/GenBank/DDBJ databases">
        <title>Gilvimarinus fulvus sp. nov., isolated from the surface of Kelp.</title>
        <authorList>
            <person name="Sun Y.Y."/>
            <person name="Gong Y."/>
            <person name="Du Z.J."/>
        </authorList>
    </citation>
    <scope>NUCLEOTIDE SEQUENCE [LARGE SCALE GENOMIC DNA]</scope>
    <source>
        <strain evidence="13 14">SDUM040013</strain>
    </source>
</reference>
<comment type="function">
    <text evidence="1">Thiol-specific peroxidase that catalyzes the reduction of hydrogen peroxide and organic hydroperoxides to water and alcohols, respectively. Plays a role in cell protection against oxidative stress by detoxifying peroxides and as sensor of hydrogen peroxide-mediated signaling events.</text>
</comment>
<proteinExistence type="inferred from homology"/>
<organism evidence="13 14">
    <name type="scientific">Gilvimarinus gilvus</name>
    <dbReference type="NCBI Taxonomy" id="3058038"/>
    <lineage>
        <taxon>Bacteria</taxon>
        <taxon>Pseudomonadati</taxon>
        <taxon>Pseudomonadota</taxon>
        <taxon>Gammaproteobacteria</taxon>
        <taxon>Cellvibrionales</taxon>
        <taxon>Cellvibrionaceae</taxon>
        <taxon>Gilvimarinus</taxon>
    </lineage>
</organism>
<dbReference type="InterPro" id="IPR036249">
    <property type="entry name" value="Thioredoxin-like_sf"/>
</dbReference>
<evidence type="ECO:0000256" key="5">
    <source>
        <dbReference type="ARBA" id="ARBA00023002"/>
    </source>
</evidence>
<comment type="catalytic activity">
    <reaction evidence="11">
        <text>a hydroperoxide + [thioredoxin]-dithiol = an alcohol + [thioredoxin]-disulfide + H2O</text>
        <dbReference type="Rhea" id="RHEA:62620"/>
        <dbReference type="Rhea" id="RHEA-COMP:10698"/>
        <dbReference type="Rhea" id="RHEA-COMP:10700"/>
        <dbReference type="ChEBI" id="CHEBI:15377"/>
        <dbReference type="ChEBI" id="CHEBI:29950"/>
        <dbReference type="ChEBI" id="CHEBI:30879"/>
        <dbReference type="ChEBI" id="CHEBI:35924"/>
        <dbReference type="ChEBI" id="CHEBI:50058"/>
        <dbReference type="EC" id="1.11.1.24"/>
    </reaction>
</comment>
<protein>
    <recommendedName>
        <fullName evidence="2">thioredoxin-dependent peroxiredoxin</fullName>
        <ecNumber evidence="2">1.11.1.24</ecNumber>
    </recommendedName>
    <alternativeName>
        <fullName evidence="8">Thioredoxin peroxidase</fullName>
    </alternativeName>
    <alternativeName>
        <fullName evidence="10">Thioredoxin-dependent peroxiredoxin Bcp</fullName>
    </alternativeName>
</protein>
<dbReference type="PANTHER" id="PTHR42801">
    <property type="entry name" value="THIOREDOXIN-DEPENDENT PEROXIDE REDUCTASE"/>
    <property type="match status" value="1"/>
</dbReference>
<evidence type="ECO:0000256" key="9">
    <source>
        <dbReference type="ARBA" id="ARBA00038489"/>
    </source>
</evidence>
<dbReference type="PANTHER" id="PTHR42801:SF4">
    <property type="entry name" value="AHPC_TSA FAMILY PROTEIN"/>
    <property type="match status" value="1"/>
</dbReference>
<evidence type="ECO:0000256" key="6">
    <source>
        <dbReference type="ARBA" id="ARBA00023157"/>
    </source>
</evidence>
<dbReference type="Pfam" id="PF00578">
    <property type="entry name" value="AhpC-TSA"/>
    <property type="match status" value="1"/>
</dbReference>
<keyword evidence="5" id="KW-0560">Oxidoreductase</keyword>
<evidence type="ECO:0000259" key="12">
    <source>
        <dbReference type="PROSITE" id="PS51352"/>
    </source>
</evidence>
<dbReference type="InterPro" id="IPR013766">
    <property type="entry name" value="Thioredoxin_domain"/>
</dbReference>